<keyword evidence="3 6" id="KW-0812">Transmembrane</keyword>
<comment type="similarity">
    <text evidence="2">Belongs to the nucleobase:cation symporter-2 (NCS2) (TC 2.A.40) family.</text>
</comment>
<dbReference type="PANTHER" id="PTHR11119">
    <property type="entry name" value="XANTHINE-URACIL / VITAMIN C PERMEASE FAMILY MEMBER"/>
    <property type="match status" value="1"/>
</dbReference>
<dbReference type="Proteomes" id="UP000887574">
    <property type="component" value="Unplaced"/>
</dbReference>
<evidence type="ECO:0000256" key="5">
    <source>
        <dbReference type="ARBA" id="ARBA00023136"/>
    </source>
</evidence>
<evidence type="ECO:0000313" key="7">
    <source>
        <dbReference type="Proteomes" id="UP000887574"/>
    </source>
</evidence>
<dbReference type="WBParaSite" id="jg14389">
    <property type="protein sequence ID" value="jg14389"/>
    <property type="gene ID" value="jg14389"/>
</dbReference>
<evidence type="ECO:0000256" key="4">
    <source>
        <dbReference type="ARBA" id="ARBA00022989"/>
    </source>
</evidence>
<dbReference type="InterPro" id="IPR006043">
    <property type="entry name" value="NCS2"/>
</dbReference>
<reference evidence="8" key="1">
    <citation type="submission" date="2022-11" db="UniProtKB">
        <authorList>
            <consortium name="WormBaseParasite"/>
        </authorList>
    </citation>
    <scope>IDENTIFICATION</scope>
</reference>
<evidence type="ECO:0000256" key="1">
    <source>
        <dbReference type="ARBA" id="ARBA00004141"/>
    </source>
</evidence>
<name>A0A915D1G6_9BILA</name>
<feature type="transmembrane region" description="Helical" evidence="6">
    <location>
        <begin position="186"/>
        <end position="202"/>
    </location>
</feature>
<proteinExistence type="inferred from homology"/>
<evidence type="ECO:0000256" key="2">
    <source>
        <dbReference type="ARBA" id="ARBA00008821"/>
    </source>
</evidence>
<feature type="transmembrane region" description="Helical" evidence="6">
    <location>
        <begin position="222"/>
        <end position="245"/>
    </location>
</feature>
<dbReference type="GO" id="GO:0022857">
    <property type="term" value="F:transmembrane transporter activity"/>
    <property type="evidence" value="ECO:0007669"/>
    <property type="project" value="InterPro"/>
</dbReference>
<dbReference type="AlphaFoldDB" id="A0A915D1G6"/>
<keyword evidence="5 6" id="KW-0472">Membrane</keyword>
<keyword evidence="7" id="KW-1185">Reference proteome</keyword>
<comment type="subcellular location">
    <subcellularLocation>
        <location evidence="1">Membrane</location>
        <topology evidence="1">Multi-pass membrane protein</topology>
    </subcellularLocation>
</comment>
<keyword evidence="4 6" id="KW-1133">Transmembrane helix</keyword>
<sequence length="284" mass="30046">MTVTELLPADSAARTDKNASISAIANAPWVKIPFPGQFGPPRFNIGLFIAFLVSAQTTLFEAVGNYHAVARVSDERDPPSHAINRGILAEGIGCFISALIGPGVGITSHAENVGVIGITRVASRVTMVFGGFTMITFGIVTKLGAVLSSIPEPLVGVVLATSMAMVGGVAIANVQTVDMKNSRNTAILGFSIMIGMCVPAYYQRHPNQIETGSDTLDQVIKVLMNLPMFVGAFTACILDNSVGGATRAQRGLRERGMVHSLGPDNRDVYAFHAVIMSAIEKCHF</sequence>
<dbReference type="Pfam" id="PF00860">
    <property type="entry name" value="Xan_ur_permease"/>
    <property type="match status" value="1"/>
</dbReference>
<evidence type="ECO:0000313" key="8">
    <source>
        <dbReference type="WBParaSite" id="jg14389"/>
    </source>
</evidence>
<accession>A0A915D1G6</accession>
<feature type="transmembrane region" description="Helical" evidence="6">
    <location>
        <begin position="128"/>
        <end position="148"/>
    </location>
</feature>
<organism evidence="7 8">
    <name type="scientific">Ditylenchus dipsaci</name>
    <dbReference type="NCBI Taxonomy" id="166011"/>
    <lineage>
        <taxon>Eukaryota</taxon>
        <taxon>Metazoa</taxon>
        <taxon>Ecdysozoa</taxon>
        <taxon>Nematoda</taxon>
        <taxon>Chromadorea</taxon>
        <taxon>Rhabditida</taxon>
        <taxon>Tylenchina</taxon>
        <taxon>Tylenchomorpha</taxon>
        <taxon>Sphaerularioidea</taxon>
        <taxon>Anguinidae</taxon>
        <taxon>Anguininae</taxon>
        <taxon>Ditylenchus</taxon>
    </lineage>
</organism>
<evidence type="ECO:0000256" key="3">
    <source>
        <dbReference type="ARBA" id="ARBA00022692"/>
    </source>
</evidence>
<evidence type="ECO:0000256" key="6">
    <source>
        <dbReference type="SAM" id="Phobius"/>
    </source>
</evidence>
<protein>
    <submittedName>
        <fullName evidence="8">Uncharacterized protein</fullName>
    </submittedName>
</protein>
<dbReference type="GO" id="GO:0016020">
    <property type="term" value="C:membrane"/>
    <property type="evidence" value="ECO:0007669"/>
    <property type="project" value="UniProtKB-SubCell"/>
</dbReference>
<feature type="transmembrane region" description="Helical" evidence="6">
    <location>
        <begin position="154"/>
        <end position="174"/>
    </location>
</feature>